<sequence length="131" mass="14821">MRMTLSQQSKSKQGYFTEAAPSRTQLIMKEPETSHTLHQTSESEPHRICPKSESSSLLNKEISNLDPKGLDNPVFVPDKGTKADIDDAEHIPRHPTITGKVMTRCNIERDKIGIENSDRTQLKSPLPDIRW</sequence>
<dbReference type="EMBL" id="JAWDGP010003572">
    <property type="protein sequence ID" value="KAK3772984.1"/>
    <property type="molecule type" value="Genomic_DNA"/>
</dbReference>
<name>A0AAE0ZP83_9GAST</name>
<accession>A0AAE0ZP83</accession>
<reference evidence="2" key="1">
    <citation type="journal article" date="2023" name="G3 (Bethesda)">
        <title>A reference genome for the long-term kleptoplast-retaining sea slug Elysia crispata morphotype clarki.</title>
        <authorList>
            <person name="Eastman K.E."/>
            <person name="Pendleton A.L."/>
            <person name="Shaikh M.A."/>
            <person name="Suttiyut T."/>
            <person name="Ogas R."/>
            <person name="Tomko P."/>
            <person name="Gavelis G."/>
            <person name="Widhalm J.R."/>
            <person name="Wisecaver J.H."/>
        </authorList>
    </citation>
    <scope>NUCLEOTIDE SEQUENCE</scope>
    <source>
        <strain evidence="2">ECLA1</strain>
    </source>
</reference>
<evidence type="ECO:0000313" key="3">
    <source>
        <dbReference type="Proteomes" id="UP001283361"/>
    </source>
</evidence>
<evidence type="ECO:0000313" key="2">
    <source>
        <dbReference type="EMBL" id="KAK3772984.1"/>
    </source>
</evidence>
<feature type="region of interest" description="Disordered" evidence="1">
    <location>
        <begin position="1"/>
        <end position="20"/>
    </location>
</feature>
<feature type="compositionally biased region" description="Polar residues" evidence="1">
    <location>
        <begin position="52"/>
        <end position="62"/>
    </location>
</feature>
<evidence type="ECO:0000256" key="1">
    <source>
        <dbReference type="SAM" id="MobiDB-lite"/>
    </source>
</evidence>
<feature type="compositionally biased region" description="Basic and acidic residues" evidence="1">
    <location>
        <begin position="79"/>
        <end position="90"/>
    </location>
</feature>
<feature type="compositionally biased region" description="Basic and acidic residues" evidence="1">
    <location>
        <begin position="112"/>
        <end position="121"/>
    </location>
</feature>
<keyword evidence="3" id="KW-1185">Reference proteome</keyword>
<dbReference type="AlphaFoldDB" id="A0AAE0ZP83"/>
<feature type="compositionally biased region" description="Basic and acidic residues" evidence="1">
    <location>
        <begin position="29"/>
        <end position="47"/>
    </location>
</feature>
<gene>
    <name evidence="2" type="ORF">RRG08_036318</name>
</gene>
<feature type="region of interest" description="Disordered" evidence="1">
    <location>
        <begin position="29"/>
        <end position="90"/>
    </location>
</feature>
<dbReference type="Proteomes" id="UP001283361">
    <property type="component" value="Unassembled WGS sequence"/>
</dbReference>
<comment type="caution">
    <text evidence="2">The sequence shown here is derived from an EMBL/GenBank/DDBJ whole genome shotgun (WGS) entry which is preliminary data.</text>
</comment>
<feature type="compositionally biased region" description="Polar residues" evidence="1">
    <location>
        <begin position="1"/>
        <end position="14"/>
    </location>
</feature>
<feature type="region of interest" description="Disordered" evidence="1">
    <location>
        <begin position="112"/>
        <end position="131"/>
    </location>
</feature>
<proteinExistence type="predicted"/>
<protein>
    <submittedName>
        <fullName evidence="2">Uncharacterized protein</fullName>
    </submittedName>
</protein>
<organism evidence="2 3">
    <name type="scientific">Elysia crispata</name>
    <name type="common">lettuce slug</name>
    <dbReference type="NCBI Taxonomy" id="231223"/>
    <lineage>
        <taxon>Eukaryota</taxon>
        <taxon>Metazoa</taxon>
        <taxon>Spiralia</taxon>
        <taxon>Lophotrochozoa</taxon>
        <taxon>Mollusca</taxon>
        <taxon>Gastropoda</taxon>
        <taxon>Heterobranchia</taxon>
        <taxon>Euthyneura</taxon>
        <taxon>Panpulmonata</taxon>
        <taxon>Sacoglossa</taxon>
        <taxon>Placobranchoidea</taxon>
        <taxon>Plakobranchidae</taxon>
        <taxon>Elysia</taxon>
    </lineage>
</organism>